<dbReference type="Proteomes" id="UP001345219">
    <property type="component" value="Chromosome 17"/>
</dbReference>
<feature type="domain" description="Bifunctional inhibitor/plant lipid transfer protein/seed storage helical" evidence="1">
    <location>
        <begin position="77"/>
        <end position="150"/>
    </location>
</feature>
<dbReference type="GO" id="GO:0009627">
    <property type="term" value="P:systemic acquired resistance"/>
    <property type="evidence" value="ECO:0007669"/>
    <property type="project" value="InterPro"/>
</dbReference>
<dbReference type="InterPro" id="IPR016140">
    <property type="entry name" value="Bifunc_inhib/LTP/seed_store"/>
</dbReference>
<protein>
    <recommendedName>
        <fullName evidence="1">Bifunctional inhibitor/plant lipid transfer protein/seed storage helical domain-containing protein</fullName>
    </recommendedName>
</protein>
<comment type="caution">
    <text evidence="2">The sequence shown here is derived from an EMBL/GenBank/DDBJ whole genome shotgun (WGS) entry which is preliminary data.</text>
</comment>
<proteinExistence type="predicted"/>
<reference evidence="2 3" key="1">
    <citation type="journal article" date="2023" name="Hortic Res">
        <title>Pangenome of water caltrop reveals structural variations and asymmetric subgenome divergence after allopolyploidization.</title>
        <authorList>
            <person name="Zhang X."/>
            <person name="Chen Y."/>
            <person name="Wang L."/>
            <person name="Yuan Y."/>
            <person name="Fang M."/>
            <person name="Shi L."/>
            <person name="Lu R."/>
            <person name="Comes H.P."/>
            <person name="Ma Y."/>
            <person name="Chen Y."/>
            <person name="Huang G."/>
            <person name="Zhou Y."/>
            <person name="Zheng Z."/>
            <person name="Qiu Y."/>
        </authorList>
    </citation>
    <scope>NUCLEOTIDE SEQUENCE [LARGE SCALE GENOMIC DNA]</scope>
    <source>
        <tissue evidence="2">Roots</tissue>
    </source>
</reference>
<dbReference type="AlphaFoldDB" id="A0AAN7K245"/>
<dbReference type="PANTHER" id="PTHR33122">
    <property type="entry name" value="LIPID BINDING PROTEIN-RELATED"/>
    <property type="match status" value="1"/>
</dbReference>
<evidence type="ECO:0000313" key="2">
    <source>
        <dbReference type="EMBL" id="KAK4760048.1"/>
    </source>
</evidence>
<dbReference type="GO" id="GO:0005504">
    <property type="term" value="F:fatty acid binding"/>
    <property type="evidence" value="ECO:0007669"/>
    <property type="project" value="InterPro"/>
</dbReference>
<gene>
    <name evidence="2" type="ORF">SAY87_023179</name>
</gene>
<dbReference type="SUPFAM" id="SSF47699">
    <property type="entry name" value="Bifunctional inhibitor/lipid-transfer protein/seed storage 2S albumin"/>
    <property type="match status" value="1"/>
</dbReference>
<name>A0AAN7K245_9MYRT</name>
<dbReference type="InterPro" id="IPR039265">
    <property type="entry name" value="DIR1-like"/>
</dbReference>
<dbReference type="PANTHER" id="PTHR33122:SF33">
    <property type="entry name" value="BIFUNCTIONAL INHIBITOR_LIPID-TRANSFER PROTEIN_SEED STORAGE 2S ALBUMIN SUPERFAMILY PROTEIN"/>
    <property type="match status" value="1"/>
</dbReference>
<dbReference type="InterPro" id="IPR036312">
    <property type="entry name" value="Bifun_inhib/LTP/seed_sf"/>
</dbReference>
<accession>A0AAN7K245</accession>
<organism evidence="2 3">
    <name type="scientific">Trapa incisa</name>
    <dbReference type="NCBI Taxonomy" id="236973"/>
    <lineage>
        <taxon>Eukaryota</taxon>
        <taxon>Viridiplantae</taxon>
        <taxon>Streptophyta</taxon>
        <taxon>Embryophyta</taxon>
        <taxon>Tracheophyta</taxon>
        <taxon>Spermatophyta</taxon>
        <taxon>Magnoliopsida</taxon>
        <taxon>eudicotyledons</taxon>
        <taxon>Gunneridae</taxon>
        <taxon>Pentapetalae</taxon>
        <taxon>rosids</taxon>
        <taxon>malvids</taxon>
        <taxon>Myrtales</taxon>
        <taxon>Lythraceae</taxon>
        <taxon>Trapa</taxon>
    </lineage>
</organism>
<evidence type="ECO:0000313" key="3">
    <source>
        <dbReference type="Proteomes" id="UP001345219"/>
    </source>
</evidence>
<sequence length="179" mass="18876">MKFELINCPEGTLTCMTTSETILLLHMILGTHSTIYNLKSWFTMNPGNAASAPAPFTAVLFMAVAVPMMELAGGAACSSTFFAALVQLVPCRAAVAPFSPIPPNEACCNAIRALGQPCLCLLVNGPPISGMDRNLTLQLPAKCTVNFEPCKTVLHSAHTTNLHTKSGSGQTGSISHPYP</sequence>
<dbReference type="Gene3D" id="1.10.110.10">
    <property type="entry name" value="Plant lipid-transfer and hydrophobic proteins"/>
    <property type="match status" value="1"/>
</dbReference>
<keyword evidence="3" id="KW-1185">Reference proteome</keyword>
<evidence type="ECO:0000259" key="1">
    <source>
        <dbReference type="SMART" id="SM00499"/>
    </source>
</evidence>
<dbReference type="Pfam" id="PF00234">
    <property type="entry name" value="Tryp_alpha_amyl"/>
    <property type="match status" value="1"/>
</dbReference>
<dbReference type="EMBL" id="JAXIOK010000011">
    <property type="protein sequence ID" value="KAK4760048.1"/>
    <property type="molecule type" value="Genomic_DNA"/>
</dbReference>
<dbReference type="SMART" id="SM00499">
    <property type="entry name" value="AAI"/>
    <property type="match status" value="1"/>
</dbReference>